<comment type="caution">
    <text evidence="1">The sequence shown here is derived from an EMBL/GenBank/DDBJ whole genome shotgun (WGS) entry which is preliminary data.</text>
</comment>
<protein>
    <submittedName>
        <fullName evidence="1">Uncharacterized protein</fullName>
    </submittedName>
</protein>
<evidence type="ECO:0000313" key="2">
    <source>
        <dbReference type="Proteomes" id="UP000798662"/>
    </source>
</evidence>
<gene>
    <name evidence="1" type="ORF">I4F81_003844</name>
</gene>
<reference evidence="1" key="1">
    <citation type="submission" date="2019-11" db="EMBL/GenBank/DDBJ databases">
        <title>Nori genome reveals adaptations in red seaweeds to the harsh intertidal environment.</title>
        <authorList>
            <person name="Wang D."/>
            <person name="Mao Y."/>
        </authorList>
    </citation>
    <scope>NUCLEOTIDE SEQUENCE</scope>
    <source>
        <tissue evidence="1">Gametophyte</tissue>
    </source>
</reference>
<name>A0ACC3BU30_PYRYE</name>
<sequence>MSFLRDLPSYSADAFSEAALPADAPPVVRQETLKVYIPSAEAAAPRRVIRTEAVSMLIRQFVAQLSPSADAPSRKRPSSGGGGGKRPRRDG</sequence>
<accession>A0ACC3BU30</accession>
<dbReference type="Proteomes" id="UP000798662">
    <property type="component" value="Chromosome 1"/>
</dbReference>
<keyword evidence="2" id="KW-1185">Reference proteome</keyword>
<proteinExistence type="predicted"/>
<evidence type="ECO:0000313" key="1">
    <source>
        <dbReference type="EMBL" id="KAK1861260.1"/>
    </source>
</evidence>
<organism evidence="1 2">
    <name type="scientific">Pyropia yezoensis</name>
    <name type="common">Susabi-nori</name>
    <name type="synonym">Porphyra yezoensis</name>
    <dbReference type="NCBI Taxonomy" id="2788"/>
    <lineage>
        <taxon>Eukaryota</taxon>
        <taxon>Rhodophyta</taxon>
        <taxon>Bangiophyceae</taxon>
        <taxon>Bangiales</taxon>
        <taxon>Bangiaceae</taxon>
        <taxon>Pyropia</taxon>
    </lineage>
</organism>
<dbReference type="EMBL" id="CM020618">
    <property type="protein sequence ID" value="KAK1861260.1"/>
    <property type="molecule type" value="Genomic_DNA"/>
</dbReference>